<comment type="caution">
    <text evidence="2">The sequence shown here is derived from an EMBL/GenBank/DDBJ whole genome shotgun (WGS) entry which is preliminary data.</text>
</comment>
<evidence type="ECO:0000313" key="3">
    <source>
        <dbReference type="Proteomes" id="UP000239522"/>
    </source>
</evidence>
<dbReference type="EMBL" id="MQUA01000014">
    <property type="protein sequence ID" value="PQB03143.1"/>
    <property type="molecule type" value="Genomic_DNA"/>
</dbReference>
<dbReference type="RefSeq" id="WP_170062820.1">
    <property type="nucleotide sequence ID" value="NZ_MQUA01000014.1"/>
</dbReference>
<protein>
    <recommendedName>
        <fullName evidence="4">Type IX secretion system membrane protein PorP/SprF</fullName>
    </recommendedName>
</protein>
<dbReference type="Proteomes" id="UP000239522">
    <property type="component" value="Unassembled WGS sequence"/>
</dbReference>
<feature type="chain" id="PRO_5015404347" description="Type IX secretion system membrane protein PorP/SprF" evidence="1">
    <location>
        <begin position="22"/>
        <end position="292"/>
    </location>
</feature>
<keyword evidence="1" id="KW-0732">Signal</keyword>
<dbReference type="Pfam" id="PF11751">
    <property type="entry name" value="PorP_SprF"/>
    <property type="match status" value="1"/>
</dbReference>
<organism evidence="2 3">
    <name type="scientific">Polaribacter filamentus</name>
    <dbReference type="NCBI Taxonomy" id="53483"/>
    <lineage>
        <taxon>Bacteria</taxon>
        <taxon>Pseudomonadati</taxon>
        <taxon>Bacteroidota</taxon>
        <taxon>Flavobacteriia</taxon>
        <taxon>Flavobacteriales</taxon>
        <taxon>Flavobacteriaceae</taxon>
    </lineage>
</organism>
<gene>
    <name evidence="2" type="ORF">BST83_17620</name>
</gene>
<proteinExistence type="predicted"/>
<feature type="signal peptide" evidence="1">
    <location>
        <begin position="1"/>
        <end position="21"/>
    </location>
</feature>
<evidence type="ECO:0008006" key="4">
    <source>
        <dbReference type="Google" id="ProtNLM"/>
    </source>
</evidence>
<reference evidence="2 3" key="1">
    <citation type="submission" date="2016-11" db="EMBL/GenBank/DDBJ databases">
        <title>Trade-off between light-utilization and light-protection in marine flavobacteria.</title>
        <authorList>
            <person name="Kumagai Y."/>
        </authorList>
    </citation>
    <scope>NUCLEOTIDE SEQUENCE [LARGE SCALE GENOMIC DNA]</scope>
    <source>
        <strain evidence="2 3">ATCC 700397</strain>
    </source>
</reference>
<dbReference type="AlphaFoldDB" id="A0A2S7KKN2"/>
<accession>A0A2S7KKN2</accession>
<sequence>MKKFIYISILIAICTVQNSSAQQDPNFTLYNFNMNIINPAYAGSLDIKEINIGYRSQWVGISEAPNTQILNYTTPLENNLGLGISVVRDQVFVLNETDIALDISYKLKISETHDLYFGVKGGASIINIDLTNAGSSVEDPLFARNESFLNPQFGAGMYLRHDDFYLSISSPNFLNGKRYEKQGNVPRAAVDNLHMYYGFGYHFDVSDNLRVTPGIMHRNTEGAPPSTDINATVKYNTIQAGMNYRIDEMYSIFTMFNIVENIQFGTAYDFTISKFNQVNDNGSMEIMIKFQF</sequence>
<evidence type="ECO:0000313" key="2">
    <source>
        <dbReference type="EMBL" id="PQB03143.1"/>
    </source>
</evidence>
<name>A0A2S7KKN2_9FLAO</name>
<dbReference type="InterPro" id="IPR019861">
    <property type="entry name" value="PorP/SprF_Bacteroidetes"/>
</dbReference>
<keyword evidence="3" id="KW-1185">Reference proteome</keyword>
<evidence type="ECO:0000256" key="1">
    <source>
        <dbReference type="SAM" id="SignalP"/>
    </source>
</evidence>
<dbReference type="NCBIfam" id="TIGR03519">
    <property type="entry name" value="T9SS_PorP_fam"/>
    <property type="match status" value="1"/>
</dbReference>